<dbReference type="SUPFAM" id="SSF103473">
    <property type="entry name" value="MFS general substrate transporter"/>
    <property type="match status" value="1"/>
</dbReference>
<feature type="transmembrane region" description="Helical" evidence="7">
    <location>
        <begin position="150"/>
        <end position="170"/>
    </location>
</feature>
<feature type="transmembrane region" description="Helical" evidence="7">
    <location>
        <begin position="286"/>
        <end position="304"/>
    </location>
</feature>
<keyword evidence="4 7" id="KW-1133">Transmembrane helix</keyword>
<evidence type="ECO:0000256" key="6">
    <source>
        <dbReference type="ARBA" id="ARBA00024338"/>
    </source>
</evidence>
<protein>
    <recommendedName>
        <fullName evidence="8">Major facilitator superfamily (MFS) profile domain-containing protein</fullName>
    </recommendedName>
</protein>
<gene>
    <name evidence="9" type="ORF">QSP1433_LOCUS7278</name>
</gene>
<dbReference type="InterPro" id="IPR020846">
    <property type="entry name" value="MFS_dom"/>
</dbReference>
<dbReference type="Gene3D" id="1.20.1250.20">
    <property type="entry name" value="MFS general substrate transporter like domains"/>
    <property type="match status" value="1"/>
</dbReference>
<feature type="transmembrane region" description="Helical" evidence="7">
    <location>
        <begin position="446"/>
        <end position="466"/>
    </location>
</feature>
<evidence type="ECO:0000256" key="4">
    <source>
        <dbReference type="ARBA" id="ARBA00022989"/>
    </source>
</evidence>
<dbReference type="InterPro" id="IPR044770">
    <property type="entry name" value="MFS_spinster-like"/>
</dbReference>
<name>A0A7S2RUU2_9STRA</name>
<feature type="transmembrane region" description="Helical" evidence="7">
    <location>
        <begin position="410"/>
        <end position="434"/>
    </location>
</feature>
<dbReference type="PANTHER" id="PTHR23505:SF79">
    <property type="entry name" value="PROTEIN SPINSTER"/>
    <property type="match status" value="1"/>
</dbReference>
<evidence type="ECO:0000256" key="7">
    <source>
        <dbReference type="SAM" id="Phobius"/>
    </source>
</evidence>
<dbReference type="EMBL" id="HBHK01011597">
    <property type="protein sequence ID" value="CAD9681407.1"/>
    <property type="molecule type" value="Transcribed_RNA"/>
</dbReference>
<dbReference type="Pfam" id="PF07690">
    <property type="entry name" value="MFS_1"/>
    <property type="match status" value="1"/>
</dbReference>
<sequence length="538" mass="58176">MCYCTLFSLARPAIQARKPHKSGAWLSSVGVCTPIVPKDILLWDSRGSDRRVVCLAYKVVSEACDEVLIERASGIECKTVGRVMESYAVSDVEGCDDGMILNDPSAGLIDASENDESAAFVGNGIGDGSKDGLDTDVEGRMVAVKSEKTCCDVVIYQTVLLCLTFVLLFADQNLLSPNLSQAAQEFNFTTVQRDKKLGGDIALGFFCIGGFSSLLVGSLTDLINRTYTLVVVLMLGETACFATYWVKTYEQLFVLRSLTGISVGGSVPLIYSLFGDLHSNAYRGKVIALAGTSMGLGVGFGQIIAGTTGPSMGWRFPFLVIAIPAYVLGILLLFTTKEPKRGTKESVLAPVAQSESFHYDQRLTWNKLKILMTCPSVVIILLQGLPGSLPFGVMIVYFNDYLAQEMRIPVEYSTIIVVTFGGGLILGQFVSGYLNDRWFLKKKKLIAVLTGISSILSAIPIILIFYVMPYKLWLFAIVTIPAGFLAGVPIASIRTLMLNVTMPEVRGSAFSILNLVDDLGKGLGPFFCESTVGTVSLQ</sequence>
<feature type="transmembrane region" description="Helical" evidence="7">
    <location>
        <begin position="472"/>
        <end position="493"/>
    </location>
</feature>
<evidence type="ECO:0000313" key="9">
    <source>
        <dbReference type="EMBL" id="CAD9681407.1"/>
    </source>
</evidence>
<reference evidence="9" key="1">
    <citation type="submission" date="2021-01" db="EMBL/GenBank/DDBJ databases">
        <authorList>
            <person name="Corre E."/>
            <person name="Pelletier E."/>
            <person name="Niang G."/>
            <person name="Scheremetjew M."/>
            <person name="Finn R."/>
            <person name="Kale V."/>
            <person name="Holt S."/>
            <person name="Cochrane G."/>
            <person name="Meng A."/>
            <person name="Brown T."/>
            <person name="Cohen L."/>
        </authorList>
    </citation>
    <scope>NUCLEOTIDE SEQUENCE</scope>
    <source>
        <strain evidence="9">NY070348D</strain>
    </source>
</reference>
<proteinExistence type="inferred from homology"/>
<dbReference type="PROSITE" id="PS50850">
    <property type="entry name" value="MFS"/>
    <property type="match status" value="1"/>
</dbReference>
<dbReference type="AlphaFoldDB" id="A0A7S2RUU2"/>
<dbReference type="PANTHER" id="PTHR23505">
    <property type="entry name" value="SPINSTER"/>
    <property type="match status" value="1"/>
</dbReference>
<keyword evidence="5 7" id="KW-0472">Membrane</keyword>
<accession>A0A7S2RUU2</accession>
<feature type="transmembrane region" description="Helical" evidence="7">
    <location>
        <begin position="370"/>
        <end position="398"/>
    </location>
</feature>
<organism evidence="9">
    <name type="scientific">Mucochytrium quahogii</name>
    <dbReference type="NCBI Taxonomy" id="96639"/>
    <lineage>
        <taxon>Eukaryota</taxon>
        <taxon>Sar</taxon>
        <taxon>Stramenopiles</taxon>
        <taxon>Bigyra</taxon>
        <taxon>Labyrinthulomycetes</taxon>
        <taxon>Thraustochytrida</taxon>
        <taxon>Thraustochytriidae</taxon>
        <taxon>Mucochytrium</taxon>
    </lineage>
</organism>
<feature type="transmembrane region" description="Helical" evidence="7">
    <location>
        <begin position="316"/>
        <end position="334"/>
    </location>
</feature>
<dbReference type="GO" id="GO:0016020">
    <property type="term" value="C:membrane"/>
    <property type="evidence" value="ECO:0007669"/>
    <property type="project" value="UniProtKB-SubCell"/>
</dbReference>
<feature type="transmembrane region" description="Helical" evidence="7">
    <location>
        <begin position="201"/>
        <end position="220"/>
    </location>
</feature>
<feature type="domain" description="Major facilitator superfamily (MFS) profile" evidence="8">
    <location>
        <begin position="157"/>
        <end position="538"/>
    </location>
</feature>
<evidence type="ECO:0000256" key="5">
    <source>
        <dbReference type="ARBA" id="ARBA00023136"/>
    </source>
</evidence>
<dbReference type="InterPro" id="IPR036259">
    <property type="entry name" value="MFS_trans_sf"/>
</dbReference>
<evidence type="ECO:0000256" key="1">
    <source>
        <dbReference type="ARBA" id="ARBA00004141"/>
    </source>
</evidence>
<keyword evidence="3 7" id="KW-0812">Transmembrane</keyword>
<feature type="transmembrane region" description="Helical" evidence="7">
    <location>
        <begin position="227"/>
        <end position="246"/>
    </location>
</feature>
<feature type="transmembrane region" description="Helical" evidence="7">
    <location>
        <begin position="252"/>
        <end position="274"/>
    </location>
</feature>
<evidence type="ECO:0000259" key="8">
    <source>
        <dbReference type="PROSITE" id="PS50850"/>
    </source>
</evidence>
<keyword evidence="2" id="KW-0813">Transport</keyword>
<evidence type="ECO:0000256" key="3">
    <source>
        <dbReference type="ARBA" id="ARBA00022692"/>
    </source>
</evidence>
<comment type="subcellular location">
    <subcellularLocation>
        <location evidence="1">Membrane</location>
        <topology evidence="1">Multi-pass membrane protein</topology>
    </subcellularLocation>
</comment>
<dbReference type="GO" id="GO:0022857">
    <property type="term" value="F:transmembrane transporter activity"/>
    <property type="evidence" value="ECO:0007669"/>
    <property type="project" value="InterPro"/>
</dbReference>
<comment type="similarity">
    <text evidence="6">Belongs to the major facilitator superfamily. Spinster (TC 2.A.1.49) family.</text>
</comment>
<evidence type="ECO:0000256" key="2">
    <source>
        <dbReference type="ARBA" id="ARBA00022448"/>
    </source>
</evidence>
<dbReference type="InterPro" id="IPR011701">
    <property type="entry name" value="MFS"/>
</dbReference>